<keyword evidence="4" id="KW-0964">Secreted</keyword>
<evidence type="ECO:0000256" key="1">
    <source>
        <dbReference type="ARBA" id="ARBA00004613"/>
    </source>
</evidence>
<evidence type="ECO:0000313" key="6">
    <source>
        <dbReference type="EMBL" id="CAI9259294.1"/>
    </source>
</evidence>
<keyword evidence="3" id="KW-0713">Self-incompatibility</keyword>
<accession>A0AA35ULD3</accession>
<proteinExistence type="inferred from homology"/>
<protein>
    <recommendedName>
        <fullName evidence="8">S-protein homolog</fullName>
    </recommendedName>
</protein>
<evidence type="ECO:0000256" key="2">
    <source>
        <dbReference type="ARBA" id="ARBA00005581"/>
    </source>
</evidence>
<dbReference type="Proteomes" id="UP001177003">
    <property type="component" value="Chromosome 0"/>
</dbReference>
<dbReference type="Pfam" id="PF05938">
    <property type="entry name" value="Self-incomp_S1"/>
    <property type="match status" value="1"/>
</dbReference>
<keyword evidence="5" id="KW-0732">Signal</keyword>
<evidence type="ECO:0000313" key="7">
    <source>
        <dbReference type="Proteomes" id="UP001177003"/>
    </source>
</evidence>
<dbReference type="EMBL" id="OX465086">
    <property type="protein sequence ID" value="CAI9259294.1"/>
    <property type="molecule type" value="Genomic_DNA"/>
</dbReference>
<comment type="similarity">
    <text evidence="2">Belongs to the plant self-incompatibility (S1) protein family.</text>
</comment>
<sequence length="114" mass="13537">MCLLRWHVSVTSDLPDDMIIFVHGPDYHQNLTLSFGESMSWYFCQLGRVYYGEVTWGSKNTTVVLYNDHIKRFCGRFKFGIQHCYWLITTDGFYVSRHNSPFPNSDWHFEAPWS</sequence>
<organism evidence="6 7">
    <name type="scientific">Lactuca saligna</name>
    <name type="common">Willowleaf lettuce</name>
    <dbReference type="NCBI Taxonomy" id="75948"/>
    <lineage>
        <taxon>Eukaryota</taxon>
        <taxon>Viridiplantae</taxon>
        <taxon>Streptophyta</taxon>
        <taxon>Embryophyta</taxon>
        <taxon>Tracheophyta</taxon>
        <taxon>Spermatophyta</taxon>
        <taxon>Magnoliopsida</taxon>
        <taxon>eudicotyledons</taxon>
        <taxon>Gunneridae</taxon>
        <taxon>Pentapetalae</taxon>
        <taxon>asterids</taxon>
        <taxon>campanulids</taxon>
        <taxon>Asterales</taxon>
        <taxon>Asteraceae</taxon>
        <taxon>Cichorioideae</taxon>
        <taxon>Cichorieae</taxon>
        <taxon>Lactucinae</taxon>
        <taxon>Lactuca</taxon>
    </lineage>
</organism>
<evidence type="ECO:0000256" key="4">
    <source>
        <dbReference type="ARBA" id="ARBA00022525"/>
    </source>
</evidence>
<name>A0AA35ULD3_LACSI</name>
<dbReference type="GO" id="GO:0005576">
    <property type="term" value="C:extracellular region"/>
    <property type="evidence" value="ECO:0007669"/>
    <property type="project" value="UniProtKB-SubCell"/>
</dbReference>
<evidence type="ECO:0000256" key="3">
    <source>
        <dbReference type="ARBA" id="ARBA00022471"/>
    </source>
</evidence>
<dbReference type="AlphaFoldDB" id="A0AA35ULD3"/>
<dbReference type="GO" id="GO:0060320">
    <property type="term" value="P:rejection of self pollen"/>
    <property type="evidence" value="ECO:0007669"/>
    <property type="project" value="UniProtKB-KW"/>
</dbReference>
<evidence type="ECO:0000256" key="5">
    <source>
        <dbReference type="ARBA" id="ARBA00022729"/>
    </source>
</evidence>
<evidence type="ECO:0008006" key="8">
    <source>
        <dbReference type="Google" id="ProtNLM"/>
    </source>
</evidence>
<gene>
    <name evidence="6" type="ORF">LSALG_LOCUS197</name>
</gene>
<keyword evidence="7" id="KW-1185">Reference proteome</keyword>
<comment type="subcellular location">
    <subcellularLocation>
        <location evidence="1">Secreted</location>
    </subcellularLocation>
</comment>
<reference evidence="6" key="1">
    <citation type="submission" date="2023-04" db="EMBL/GenBank/DDBJ databases">
        <authorList>
            <person name="Vijverberg K."/>
            <person name="Xiong W."/>
            <person name="Schranz E."/>
        </authorList>
    </citation>
    <scope>NUCLEOTIDE SEQUENCE</scope>
</reference>
<dbReference type="InterPro" id="IPR010264">
    <property type="entry name" value="Self-incomp_S1"/>
</dbReference>